<evidence type="ECO:0000256" key="5">
    <source>
        <dbReference type="HAMAP-Rule" id="MF_02114"/>
    </source>
</evidence>
<organism evidence="6 7">
    <name type="scientific">Candidatus Thermofonsia Clade 3 bacterium</name>
    <dbReference type="NCBI Taxonomy" id="2364212"/>
    <lineage>
        <taxon>Bacteria</taxon>
        <taxon>Bacillati</taxon>
        <taxon>Chloroflexota</taxon>
        <taxon>Candidatus Thermofontia</taxon>
        <taxon>Candidatus Thermofonsia Clade 3</taxon>
    </lineage>
</organism>
<reference evidence="6 7" key="1">
    <citation type="submission" date="2017-11" db="EMBL/GenBank/DDBJ databases">
        <title>Evolution of Phototrophy in the Chloroflexi Phylum Driven by Horizontal Gene Transfer.</title>
        <authorList>
            <person name="Ward L.M."/>
            <person name="Hemp J."/>
            <person name="Shih P.M."/>
            <person name="Mcglynn S.E."/>
            <person name="Fischer W."/>
        </authorList>
    </citation>
    <scope>NUCLEOTIDE SEQUENCE [LARGE SCALE GENOMIC DNA]</scope>
    <source>
        <strain evidence="6">JP3_7</strain>
    </source>
</reference>
<accession>A0A2M8QFI9</accession>
<dbReference type="EMBL" id="PGTN01000011">
    <property type="protein sequence ID" value="PJF48576.1"/>
    <property type="molecule type" value="Genomic_DNA"/>
</dbReference>
<comment type="catalytic activity">
    <reaction evidence="5">
        <text>phosphoenolpyruvate + GTP + H(+) = enolpyruvoyl-2-diphospho-5'-guanosine + diphosphate</text>
        <dbReference type="Rhea" id="RHEA:30519"/>
        <dbReference type="ChEBI" id="CHEBI:15378"/>
        <dbReference type="ChEBI" id="CHEBI:33019"/>
        <dbReference type="ChEBI" id="CHEBI:37565"/>
        <dbReference type="ChEBI" id="CHEBI:58702"/>
        <dbReference type="ChEBI" id="CHEBI:143701"/>
        <dbReference type="EC" id="2.7.7.105"/>
    </reaction>
</comment>
<dbReference type="GO" id="GO:0005525">
    <property type="term" value="F:GTP binding"/>
    <property type="evidence" value="ECO:0007669"/>
    <property type="project" value="UniProtKB-KW"/>
</dbReference>
<dbReference type="SUPFAM" id="SSF53448">
    <property type="entry name" value="Nucleotide-diphospho-sugar transferases"/>
    <property type="match status" value="1"/>
</dbReference>
<comment type="pathway">
    <text evidence="5">Cofactor biosynthesis; coenzyme F420 biosynthesis.</text>
</comment>
<keyword evidence="1 5" id="KW-0808">Transferase</keyword>
<evidence type="ECO:0000256" key="3">
    <source>
        <dbReference type="ARBA" id="ARBA00022741"/>
    </source>
</evidence>
<keyword evidence="4 5" id="KW-0342">GTP-binding</keyword>
<dbReference type="AlphaFoldDB" id="A0A2M8QFI9"/>
<dbReference type="NCBIfam" id="TIGR03552">
    <property type="entry name" value="F420_cofC"/>
    <property type="match status" value="1"/>
</dbReference>
<comment type="similarity">
    <text evidence="5">Belongs to the CofC family.</text>
</comment>
<evidence type="ECO:0000313" key="7">
    <source>
        <dbReference type="Proteomes" id="UP000230790"/>
    </source>
</evidence>
<dbReference type="GO" id="GO:0043814">
    <property type="term" value="F:phospholactate guanylyltransferase activity"/>
    <property type="evidence" value="ECO:0007669"/>
    <property type="project" value="InterPro"/>
</dbReference>
<evidence type="ECO:0000256" key="2">
    <source>
        <dbReference type="ARBA" id="ARBA00022695"/>
    </source>
</evidence>
<evidence type="ECO:0000256" key="4">
    <source>
        <dbReference type="ARBA" id="ARBA00023134"/>
    </source>
</evidence>
<proteinExistence type="inferred from homology"/>
<dbReference type="PANTHER" id="PTHR40392">
    <property type="entry name" value="2-PHOSPHO-L-LACTATE GUANYLYLTRANSFERASE"/>
    <property type="match status" value="1"/>
</dbReference>
<dbReference type="InterPro" id="IPR029044">
    <property type="entry name" value="Nucleotide-diphossugar_trans"/>
</dbReference>
<keyword evidence="3 5" id="KW-0547">Nucleotide-binding</keyword>
<dbReference type="Pfam" id="PF01983">
    <property type="entry name" value="CofC"/>
    <property type="match status" value="1"/>
</dbReference>
<dbReference type="Proteomes" id="UP000230790">
    <property type="component" value="Unassembled WGS sequence"/>
</dbReference>
<comment type="function">
    <text evidence="5">Guanylyltransferase that catalyzes the activation of phosphoenolpyruvate (PEP) as enolpyruvoyl-2-diphospho-5'-guanosine, via the condensation of PEP with GTP. It is involved in the biosynthesis of coenzyme F420, a hydride carrier cofactor.</text>
</comment>
<gene>
    <name evidence="6" type="primary">cofC</name>
    <name evidence="5" type="synonym">fbiD</name>
    <name evidence="6" type="ORF">CUN48_02915</name>
</gene>
<dbReference type="InterPro" id="IPR002835">
    <property type="entry name" value="CofC"/>
</dbReference>
<dbReference type="EC" id="2.7.7.105" evidence="5"/>
<dbReference type="HAMAP" id="MF_02114">
    <property type="entry name" value="CofC"/>
    <property type="match status" value="1"/>
</dbReference>
<keyword evidence="2 5" id="KW-0548">Nucleotidyltransferase</keyword>
<protein>
    <recommendedName>
        <fullName evidence="5">Phosphoenolpyruvate guanylyltransferase</fullName>
        <shortName evidence="5">PEP guanylyltransferase</shortName>
        <ecNumber evidence="5">2.7.7.105</ecNumber>
    </recommendedName>
</protein>
<comment type="caution">
    <text evidence="6">The sequence shown here is derived from an EMBL/GenBank/DDBJ whole genome shotgun (WGS) entry which is preliminary data.</text>
</comment>
<evidence type="ECO:0000256" key="1">
    <source>
        <dbReference type="ARBA" id="ARBA00022679"/>
    </source>
</evidence>
<evidence type="ECO:0000313" key="6">
    <source>
        <dbReference type="EMBL" id="PJF48576.1"/>
    </source>
</evidence>
<dbReference type="GO" id="GO:0052645">
    <property type="term" value="P:F420-0 metabolic process"/>
    <property type="evidence" value="ECO:0007669"/>
    <property type="project" value="UniProtKB-UniRule"/>
</dbReference>
<dbReference type="UniPathway" id="UPA00071"/>
<name>A0A2M8QFI9_9CHLR</name>
<dbReference type="PANTHER" id="PTHR40392:SF1">
    <property type="entry name" value="2-PHOSPHO-L-LACTATE GUANYLYLTRANSFERASE"/>
    <property type="match status" value="1"/>
</dbReference>
<sequence>MPMTARGWRAKSSLSPTGCARRRWAAASSTYLCRRKNNLSDPRMQIGDADRHPTASRVTAFIPVKPLNDGKSRLSGKLDLAHRIELTRSSLRRIVHTLQSTPGVGDIIVISRDARVAAWAECWRVGHMREHRRGLNAALREARARYARASAVLVLPSDLAALSLTDVQGMLAAAQHAGERCVVIAPDRHGRGTNALLLKPPDVIDFDFGANSALRHARRALAHGIQPIWFRSDSICLDLDSPDDLDLYLDQW</sequence>
<dbReference type="Gene3D" id="3.90.550.10">
    <property type="entry name" value="Spore Coat Polysaccharide Biosynthesis Protein SpsA, Chain A"/>
    <property type="match status" value="1"/>
</dbReference>